<feature type="binding site" evidence="11">
    <location>
        <position position="131"/>
    </location>
    <ligand>
        <name>FMN</name>
        <dbReference type="ChEBI" id="CHEBI:58210"/>
    </ligand>
</feature>
<comment type="cofactor">
    <cofactor evidence="11">
        <name>Mg(2+)</name>
        <dbReference type="ChEBI" id="CHEBI:18420"/>
    </cofactor>
</comment>
<evidence type="ECO:0000256" key="9">
    <source>
        <dbReference type="ARBA" id="ARBA00023235"/>
    </source>
</evidence>
<name>A8F1W8_RICM5</name>
<dbReference type="PANTHER" id="PTHR43665:SF1">
    <property type="entry name" value="ISOPENTENYL-DIPHOSPHATE DELTA-ISOMERASE"/>
    <property type="match status" value="1"/>
</dbReference>
<feature type="domain" description="FMN-dependent dehydrogenase" evidence="12">
    <location>
        <begin position="33"/>
        <end position="105"/>
    </location>
</feature>
<dbReference type="HAMAP" id="MF_00354">
    <property type="entry name" value="Idi_2"/>
    <property type="match status" value="1"/>
</dbReference>
<keyword evidence="2 11" id="KW-0963">Cytoplasm</keyword>
<accession>A8F1W8</accession>
<dbReference type="GO" id="GO:0010181">
    <property type="term" value="F:FMN binding"/>
    <property type="evidence" value="ECO:0007669"/>
    <property type="project" value="UniProtKB-UniRule"/>
</dbReference>
<dbReference type="InterPro" id="IPR000262">
    <property type="entry name" value="FMN-dep_DH"/>
</dbReference>
<dbReference type="CDD" id="cd02811">
    <property type="entry name" value="IDI-2_FMN"/>
    <property type="match status" value="1"/>
</dbReference>
<dbReference type="GO" id="GO:0005737">
    <property type="term" value="C:cytoplasm"/>
    <property type="evidence" value="ECO:0007669"/>
    <property type="project" value="UniProtKB-SubCell"/>
</dbReference>
<evidence type="ECO:0000259" key="12">
    <source>
        <dbReference type="Pfam" id="PF01070"/>
    </source>
</evidence>
<keyword evidence="9 11" id="KW-0413">Isomerase</keyword>
<feature type="binding site" evidence="11">
    <location>
        <position position="228"/>
    </location>
    <ligand>
        <name>FMN</name>
        <dbReference type="ChEBI" id="CHEBI:58210"/>
    </ligand>
</feature>
<feature type="binding site" evidence="11">
    <location>
        <begin position="278"/>
        <end position="280"/>
    </location>
    <ligand>
        <name>FMN</name>
        <dbReference type="ChEBI" id="CHEBI:58210"/>
    </ligand>
</feature>
<keyword evidence="6 11" id="KW-0460">Magnesium</keyword>
<comment type="function">
    <text evidence="11">Involved in the biosynthesis of isoprenoids. Catalyzes the 1,3-allylic rearrangement of the homoallylic substrate isopentenyl (IPP) to its allylic isomer, dimethylallyl diphosphate (DMAPP).</text>
</comment>
<dbReference type="GO" id="GO:0008299">
    <property type="term" value="P:isoprenoid biosynthetic process"/>
    <property type="evidence" value="ECO:0007669"/>
    <property type="project" value="UniProtKB-UniRule"/>
</dbReference>
<keyword evidence="5 11" id="KW-0479">Metal-binding</keyword>
<dbReference type="EC" id="5.3.3.2" evidence="11"/>
<dbReference type="Pfam" id="PF01070">
    <property type="entry name" value="FMN_dh"/>
    <property type="match status" value="2"/>
</dbReference>
<feature type="binding site" evidence="11">
    <location>
        <position position="167"/>
    </location>
    <ligand>
        <name>Mg(2+)</name>
        <dbReference type="ChEBI" id="CHEBI:18420"/>
    </ligand>
</feature>
<evidence type="ECO:0000256" key="5">
    <source>
        <dbReference type="ARBA" id="ARBA00022723"/>
    </source>
</evidence>
<feature type="binding site" evidence="11">
    <location>
        <position position="103"/>
    </location>
    <ligand>
        <name>FMN</name>
        <dbReference type="ChEBI" id="CHEBI:58210"/>
    </ligand>
</feature>
<dbReference type="GO" id="GO:0004452">
    <property type="term" value="F:isopentenyl-diphosphate delta-isomerase activity"/>
    <property type="evidence" value="ECO:0007669"/>
    <property type="project" value="UniProtKB-UniRule"/>
</dbReference>
<evidence type="ECO:0000256" key="11">
    <source>
        <dbReference type="HAMAP-Rule" id="MF_00354"/>
    </source>
</evidence>
<dbReference type="PANTHER" id="PTHR43665">
    <property type="entry name" value="ISOPENTENYL-DIPHOSPHATE DELTA-ISOMERASE"/>
    <property type="match status" value="1"/>
</dbReference>
<keyword evidence="14" id="KW-1185">Reference proteome</keyword>
<proteinExistence type="inferred from homology"/>
<dbReference type="EMBL" id="CP000683">
    <property type="protein sequence ID" value="ABV84904.1"/>
    <property type="molecule type" value="Genomic_DNA"/>
</dbReference>
<comment type="catalytic activity">
    <reaction evidence="11">
        <text>isopentenyl diphosphate = dimethylallyl diphosphate</text>
        <dbReference type="Rhea" id="RHEA:23284"/>
        <dbReference type="ChEBI" id="CHEBI:57623"/>
        <dbReference type="ChEBI" id="CHEBI:128769"/>
        <dbReference type="EC" id="5.3.3.2"/>
    </reaction>
</comment>
<keyword evidence="4 11" id="KW-0288">FMN</keyword>
<dbReference type="KEGG" id="rms:RMA_0766"/>
<keyword evidence="7 11" id="KW-0521">NADP</keyword>
<dbReference type="GO" id="GO:0000287">
    <property type="term" value="F:magnesium ion binding"/>
    <property type="evidence" value="ECO:0007669"/>
    <property type="project" value="UniProtKB-UniRule"/>
</dbReference>
<evidence type="ECO:0000256" key="8">
    <source>
        <dbReference type="ARBA" id="ARBA00023229"/>
    </source>
</evidence>
<sequence>MSEKMLKDQNLDIERKRDHIDINLTKNVESKLKSGFESIQFIHNALPEINYDSINTTTTFLGKSLQAPILISSMTGGTTRARDINYRLAQVAQKAGIAMGLGSMRVLLTEPDTITTFAVRHIAPDIPLLANIGAVQLNYGVTPKECQYLVDAIKADALILHLNVLQELTQPEGNRNWEKLLPKIREVVNYLSIPVIVKEVGYGLSKKVAESLIDAGVKVLDIAGSGGTSWSQVEAYRATNSLQNRIASSFINWGIPTLDSLKMVRAVSKDIPIITSGGLKSGIDGAKAIRIGANIFGLAGQFLKAADTSESLLSEEIQLIIEQLKITMLCTGSRTLKDLAKAEIRL</sequence>
<dbReference type="InterPro" id="IPR013785">
    <property type="entry name" value="Aldolase_TIM"/>
</dbReference>
<keyword evidence="8 11" id="KW-0414">Isoprene biosynthesis</keyword>
<comment type="cofactor">
    <cofactor evidence="1 11">
        <name>FMN</name>
        <dbReference type="ChEBI" id="CHEBI:58210"/>
    </cofactor>
</comment>
<evidence type="ECO:0000313" key="13">
    <source>
        <dbReference type="EMBL" id="ABV84904.1"/>
    </source>
</evidence>
<dbReference type="SUPFAM" id="SSF51395">
    <property type="entry name" value="FMN-linked oxidoreductases"/>
    <property type="match status" value="1"/>
</dbReference>
<gene>
    <name evidence="11 13" type="primary">fni</name>
    <name evidence="13" type="ordered locus">RMA_0766</name>
</gene>
<feature type="binding site" evidence="11">
    <location>
        <position position="72"/>
    </location>
    <ligand>
        <name>FMN</name>
        <dbReference type="ChEBI" id="CHEBI:58210"/>
    </ligand>
</feature>
<comment type="caution">
    <text evidence="11">Lacks conserved residue(s) required for the propagation of feature annotation.</text>
</comment>
<dbReference type="GO" id="GO:0016491">
    <property type="term" value="F:oxidoreductase activity"/>
    <property type="evidence" value="ECO:0007669"/>
    <property type="project" value="InterPro"/>
</dbReference>
<evidence type="ECO:0000256" key="1">
    <source>
        <dbReference type="ARBA" id="ARBA00001917"/>
    </source>
</evidence>
<dbReference type="HOGENOM" id="CLU_065515_1_0_5"/>
<dbReference type="Proteomes" id="UP000001311">
    <property type="component" value="Chromosome"/>
</dbReference>
<dbReference type="AlphaFoldDB" id="A8F1W8"/>
<dbReference type="Gene3D" id="3.20.20.70">
    <property type="entry name" value="Aldolase class I"/>
    <property type="match status" value="1"/>
</dbReference>
<feature type="binding site" evidence="11">
    <location>
        <begin position="73"/>
        <end position="75"/>
    </location>
    <ligand>
        <name>FMN</name>
        <dbReference type="ChEBI" id="CHEBI:58210"/>
    </ligand>
</feature>
<organism evidence="13 14">
    <name type="scientific">Rickettsia massiliae (strain Mtu5)</name>
    <dbReference type="NCBI Taxonomy" id="416276"/>
    <lineage>
        <taxon>Bacteria</taxon>
        <taxon>Pseudomonadati</taxon>
        <taxon>Pseudomonadota</taxon>
        <taxon>Alphaproteobacteria</taxon>
        <taxon>Rickettsiales</taxon>
        <taxon>Rickettsiaceae</taxon>
        <taxon>Rickettsieae</taxon>
        <taxon>Rickettsia</taxon>
        <taxon>spotted fever group</taxon>
    </lineage>
</organism>
<evidence type="ECO:0000256" key="6">
    <source>
        <dbReference type="ARBA" id="ARBA00022842"/>
    </source>
</evidence>
<evidence type="ECO:0000313" key="14">
    <source>
        <dbReference type="Proteomes" id="UP000001311"/>
    </source>
</evidence>
<reference evidence="13 14" key="1">
    <citation type="journal article" date="2007" name="Genome Res.">
        <title>Lateral gene transfer between obligate intracellular bacteria: evidence from the Rickettsia massiliae genome.</title>
        <authorList>
            <person name="Blanc G."/>
            <person name="Ogata H."/>
            <person name="Robert C."/>
            <person name="Audic S."/>
            <person name="Claverie J.-M."/>
            <person name="Raoult D."/>
        </authorList>
    </citation>
    <scope>NUCLEOTIDE SEQUENCE [LARGE SCALE GENOMIC DNA]</scope>
    <source>
        <strain evidence="14">Mtu5</strain>
    </source>
</reference>
<feature type="binding site" evidence="11">
    <location>
        <begin position="103"/>
        <end position="105"/>
    </location>
    <ligand>
        <name>substrate</name>
    </ligand>
</feature>
<evidence type="ECO:0000256" key="7">
    <source>
        <dbReference type="ARBA" id="ARBA00022857"/>
    </source>
</evidence>
<evidence type="ECO:0000256" key="2">
    <source>
        <dbReference type="ARBA" id="ARBA00022490"/>
    </source>
</evidence>
<comment type="subunit">
    <text evidence="10 11">Homooctamer. Dimer of tetramers.</text>
</comment>
<evidence type="ECO:0000256" key="4">
    <source>
        <dbReference type="ARBA" id="ARBA00022643"/>
    </source>
</evidence>
<feature type="binding site" evidence="11">
    <location>
        <position position="198"/>
    </location>
    <ligand>
        <name>FMN</name>
        <dbReference type="ChEBI" id="CHEBI:58210"/>
    </ligand>
</feature>
<comment type="similarity">
    <text evidence="11">Belongs to the IPP isomerase type 2 family.</text>
</comment>
<dbReference type="GO" id="GO:0070402">
    <property type="term" value="F:NADPH binding"/>
    <property type="evidence" value="ECO:0007669"/>
    <property type="project" value="UniProtKB-UniRule"/>
</dbReference>
<dbReference type="InterPro" id="IPR011179">
    <property type="entry name" value="IPdP_isomerase"/>
</dbReference>
<feature type="domain" description="FMN-dependent dehydrogenase" evidence="12">
    <location>
        <begin position="175"/>
        <end position="344"/>
    </location>
</feature>
<dbReference type="NCBIfam" id="TIGR02151">
    <property type="entry name" value="IPP_isom_2"/>
    <property type="match status" value="1"/>
</dbReference>
<evidence type="ECO:0000256" key="3">
    <source>
        <dbReference type="ARBA" id="ARBA00022630"/>
    </source>
</evidence>
<feature type="binding site" evidence="11">
    <location>
        <begin position="299"/>
        <end position="300"/>
    </location>
    <ligand>
        <name>FMN</name>
        <dbReference type="ChEBI" id="CHEBI:58210"/>
    </ligand>
</feature>
<feature type="binding site" evidence="11">
    <location>
        <position position="166"/>
    </location>
    <ligand>
        <name>substrate</name>
    </ligand>
</feature>
<comment type="cofactor">
    <cofactor evidence="11">
        <name>NADPH</name>
        <dbReference type="ChEBI" id="CHEBI:57783"/>
    </cofactor>
</comment>
<evidence type="ECO:0000256" key="10">
    <source>
        <dbReference type="ARBA" id="ARBA00025810"/>
    </source>
</evidence>
<keyword evidence="3 11" id="KW-0285">Flavoprotein</keyword>
<feature type="binding site" evidence="11">
    <location>
        <begin position="15"/>
        <end position="16"/>
    </location>
    <ligand>
        <name>substrate</name>
    </ligand>
</feature>
<dbReference type="PIRSF" id="PIRSF003314">
    <property type="entry name" value="IPP_isomerase"/>
    <property type="match status" value="1"/>
</dbReference>
<protein>
    <recommendedName>
        <fullName evidence="11">Isopentenyl-diphosphate delta-isomerase</fullName>
        <shortName evidence="11">IPP isomerase</shortName>
        <ecNumber evidence="11">5.3.3.2</ecNumber>
    </recommendedName>
    <alternativeName>
        <fullName evidence="11">Isopentenyl diphosphate:dimethylallyl diphosphate isomerase</fullName>
    </alternativeName>
    <alternativeName>
        <fullName evidence="11">Isopentenyl pyrophosphate isomerase</fullName>
    </alternativeName>
    <alternativeName>
        <fullName evidence="11">Type 2 isopentenyl diphosphate isomerase</fullName>
        <shortName evidence="11">IDI-2</shortName>
    </alternativeName>
</protein>
<comment type="subcellular location">
    <subcellularLocation>
        <location evidence="11">Cytoplasm</location>
    </subcellularLocation>
</comment>